<name>A0A919JWS1_9ACTN</name>
<dbReference type="GO" id="GO:0016787">
    <property type="term" value="F:hydrolase activity"/>
    <property type="evidence" value="ECO:0007669"/>
    <property type="project" value="UniProtKB-KW"/>
</dbReference>
<dbReference type="Pfam" id="PF00144">
    <property type="entry name" value="Beta-lactamase"/>
    <property type="match status" value="1"/>
</dbReference>
<dbReference type="PANTHER" id="PTHR46825">
    <property type="entry name" value="D-ALANYL-D-ALANINE-CARBOXYPEPTIDASE/ENDOPEPTIDASE AMPH"/>
    <property type="match status" value="1"/>
</dbReference>
<sequence length="446" mass="47851">MALLPDLQQWLDESAQRHKVPGAAIAVGVGDDLAEAATGVINRNTGVETTPDTLFQIGSVTKVWTTTLVMQLIDDGLVELDKPVRTYLPGFSVIDRDASEQVTIRNLLSHTGGFDGDLFEDTGRGDDAVDRLLAFMRTNATQIHAPGELYAYCNAGFCVLGALIAKLRGGTWESVMRERLIEPLGITHMALFAEEAIMFRTAVGHYGDPQEPVSLWQLPRSHGPAGATPCAAPRELVRFGRMFLGDGDGRRWLGAMREPQVTLPQLGARPAGRWGLGLALYEWDGAQVIGHDGGTPGQSTCWRIVPDRDVVVAVNLNGGAGGALLDEVLTAVFAEVAGIRVPERTQPPAASVSFDADVYCGRFQGPLVAYDVAAGDGGLNITAIPRGLSAELGEEPSTFHYRALGDDRFVATETDDGVYPQIAFLQNGRYLYNGRALPRADVVSPA</sequence>
<evidence type="ECO:0000313" key="2">
    <source>
        <dbReference type="EMBL" id="GIE96255.1"/>
    </source>
</evidence>
<organism evidence="2 3">
    <name type="scientific">Paractinoplanes rishiriensis</name>
    <dbReference type="NCBI Taxonomy" id="1050105"/>
    <lineage>
        <taxon>Bacteria</taxon>
        <taxon>Bacillati</taxon>
        <taxon>Actinomycetota</taxon>
        <taxon>Actinomycetes</taxon>
        <taxon>Micromonosporales</taxon>
        <taxon>Micromonosporaceae</taxon>
        <taxon>Paractinoplanes</taxon>
    </lineage>
</organism>
<keyword evidence="3" id="KW-1185">Reference proteome</keyword>
<dbReference type="InterPro" id="IPR012338">
    <property type="entry name" value="Beta-lactam/transpept-like"/>
</dbReference>
<gene>
    <name evidence="2" type="primary">ampC</name>
    <name evidence="2" type="ORF">Ari01nite_37200</name>
</gene>
<dbReference type="AlphaFoldDB" id="A0A919JWS1"/>
<comment type="caution">
    <text evidence="2">The sequence shown here is derived from an EMBL/GenBank/DDBJ whole genome shotgun (WGS) entry which is preliminary data.</text>
</comment>
<dbReference type="EMBL" id="BOMV01000040">
    <property type="protein sequence ID" value="GIE96255.1"/>
    <property type="molecule type" value="Genomic_DNA"/>
</dbReference>
<dbReference type="Gene3D" id="3.40.710.10">
    <property type="entry name" value="DD-peptidase/beta-lactamase superfamily"/>
    <property type="match status" value="1"/>
</dbReference>
<feature type="domain" description="Beta-lactamase-related" evidence="1">
    <location>
        <begin position="8"/>
        <end position="321"/>
    </location>
</feature>
<dbReference type="InterPro" id="IPR001466">
    <property type="entry name" value="Beta-lactam-related"/>
</dbReference>
<accession>A0A919JWS1</accession>
<proteinExistence type="predicted"/>
<dbReference type="SUPFAM" id="SSF56601">
    <property type="entry name" value="beta-lactamase/transpeptidase-like"/>
    <property type="match status" value="1"/>
</dbReference>
<reference evidence="2" key="1">
    <citation type="submission" date="2021-01" db="EMBL/GenBank/DDBJ databases">
        <title>Whole genome shotgun sequence of Actinoplanes rishiriensis NBRC 108556.</title>
        <authorList>
            <person name="Komaki H."/>
            <person name="Tamura T."/>
        </authorList>
    </citation>
    <scope>NUCLEOTIDE SEQUENCE</scope>
    <source>
        <strain evidence="2">NBRC 108556</strain>
    </source>
</reference>
<protein>
    <submittedName>
        <fullName evidence="2">Serine hydrolase</fullName>
    </submittedName>
</protein>
<evidence type="ECO:0000313" key="3">
    <source>
        <dbReference type="Proteomes" id="UP000636960"/>
    </source>
</evidence>
<dbReference type="PANTHER" id="PTHR46825:SF12">
    <property type="entry name" value="PENICILLIN-BINDING PROTEIN 4"/>
    <property type="match status" value="1"/>
</dbReference>
<evidence type="ECO:0000259" key="1">
    <source>
        <dbReference type="Pfam" id="PF00144"/>
    </source>
</evidence>
<dbReference type="Proteomes" id="UP000636960">
    <property type="component" value="Unassembled WGS sequence"/>
</dbReference>
<keyword evidence="2" id="KW-0378">Hydrolase</keyword>
<dbReference type="InterPro" id="IPR050491">
    <property type="entry name" value="AmpC-like"/>
</dbReference>